<reference evidence="10 11" key="1">
    <citation type="submission" date="2020-08" db="EMBL/GenBank/DDBJ databases">
        <authorList>
            <person name="Koutsovoulos G."/>
            <person name="Danchin GJ E."/>
        </authorList>
    </citation>
    <scope>NUCLEOTIDE SEQUENCE [LARGE SCALE GENOMIC DNA]</scope>
</reference>
<dbReference type="OrthoDB" id="511529at2759"/>
<dbReference type="PANTHER" id="PTHR11618">
    <property type="entry name" value="TRANSCRIPTION INITIATION FACTOR IIB-RELATED"/>
    <property type="match status" value="1"/>
</dbReference>
<evidence type="ECO:0000256" key="4">
    <source>
        <dbReference type="ARBA" id="ARBA00022771"/>
    </source>
</evidence>
<dbReference type="GO" id="GO:0008270">
    <property type="term" value="F:zinc ion binding"/>
    <property type="evidence" value="ECO:0007669"/>
    <property type="project" value="UniProtKB-KW"/>
</dbReference>
<dbReference type="PANTHER" id="PTHR11618:SF4">
    <property type="entry name" value="TRANSCRIPTION FACTOR IIIB 90 KDA SUBUNIT"/>
    <property type="match status" value="1"/>
</dbReference>
<dbReference type="GO" id="GO:0097550">
    <property type="term" value="C:transcription preinitiation complex"/>
    <property type="evidence" value="ECO:0007669"/>
    <property type="project" value="TreeGrafter"/>
</dbReference>
<dbReference type="GO" id="GO:0000126">
    <property type="term" value="C:transcription factor TFIIIB complex"/>
    <property type="evidence" value="ECO:0007669"/>
    <property type="project" value="TreeGrafter"/>
</dbReference>
<dbReference type="GO" id="GO:0017025">
    <property type="term" value="F:TBP-class protein binding"/>
    <property type="evidence" value="ECO:0007669"/>
    <property type="project" value="InterPro"/>
</dbReference>
<dbReference type="GO" id="GO:0000995">
    <property type="term" value="F:RNA polymerase III general transcription initiation factor activity"/>
    <property type="evidence" value="ECO:0007669"/>
    <property type="project" value="TreeGrafter"/>
</dbReference>
<accession>A0A6V7W3W5</accession>
<dbReference type="GO" id="GO:0005634">
    <property type="term" value="C:nucleus"/>
    <property type="evidence" value="ECO:0007669"/>
    <property type="project" value="UniProtKB-SubCell"/>
</dbReference>
<evidence type="ECO:0000256" key="8">
    <source>
        <dbReference type="ARBA" id="ARBA00023242"/>
    </source>
</evidence>
<evidence type="ECO:0000256" key="3">
    <source>
        <dbReference type="ARBA" id="ARBA00022723"/>
    </source>
</evidence>
<evidence type="ECO:0000256" key="7">
    <source>
        <dbReference type="ARBA" id="ARBA00023163"/>
    </source>
</evidence>
<dbReference type="GO" id="GO:0070897">
    <property type="term" value="P:transcription preinitiation complex assembly"/>
    <property type="evidence" value="ECO:0007669"/>
    <property type="project" value="InterPro"/>
</dbReference>
<dbReference type="GO" id="GO:0001006">
    <property type="term" value="F:RNA polymerase III type 3 promoter sequence-specific DNA binding"/>
    <property type="evidence" value="ECO:0007669"/>
    <property type="project" value="TreeGrafter"/>
</dbReference>
<organism evidence="10 11">
    <name type="scientific">Meloidogyne enterolobii</name>
    <name type="common">Root-knot nematode worm</name>
    <name type="synonym">Meloidogyne mayaguensis</name>
    <dbReference type="NCBI Taxonomy" id="390850"/>
    <lineage>
        <taxon>Eukaryota</taxon>
        <taxon>Metazoa</taxon>
        <taxon>Ecdysozoa</taxon>
        <taxon>Nematoda</taxon>
        <taxon>Chromadorea</taxon>
        <taxon>Rhabditida</taxon>
        <taxon>Tylenchina</taxon>
        <taxon>Tylenchomorpha</taxon>
        <taxon>Tylenchoidea</taxon>
        <taxon>Meloidogynidae</taxon>
        <taxon>Meloidogyninae</taxon>
        <taxon>Meloidogyne</taxon>
    </lineage>
</organism>
<dbReference type="InterPro" id="IPR013150">
    <property type="entry name" value="TFIIB_cyclin"/>
</dbReference>
<name>A0A6V7W3W5_MELEN</name>
<protein>
    <recommendedName>
        <fullName evidence="9">Transcription factor TFIIB cyclin-like domain-containing protein</fullName>
    </recommendedName>
</protein>
<evidence type="ECO:0000259" key="9">
    <source>
        <dbReference type="Pfam" id="PF00382"/>
    </source>
</evidence>
<dbReference type="Gene3D" id="1.10.472.10">
    <property type="entry name" value="Cyclin-like"/>
    <property type="match status" value="1"/>
</dbReference>
<evidence type="ECO:0000256" key="5">
    <source>
        <dbReference type="ARBA" id="ARBA00022833"/>
    </source>
</evidence>
<keyword evidence="3" id="KW-0479">Metal-binding</keyword>
<evidence type="ECO:0000256" key="6">
    <source>
        <dbReference type="ARBA" id="ARBA00023015"/>
    </source>
</evidence>
<comment type="similarity">
    <text evidence="2">Belongs to the TFIIB family.</text>
</comment>
<keyword evidence="7" id="KW-0804">Transcription</keyword>
<keyword evidence="5" id="KW-0862">Zinc</keyword>
<sequence length="155" mass="18055">MREEVMQSVQVVELFWKNRILYPMFNSKNVGVDKKLLVNLLAEIELSPPVLEELMGSLELNLEKQHFNEDVNVYRRSLINFALINIVLNLHWLFQNVCYQKLTRGRLRSHVVVACLYMACRSENTSHLLLDFSDATQINIFDLGRTLGFLSRSLL</sequence>
<dbReference type="InterPro" id="IPR036915">
    <property type="entry name" value="Cyclin-like_sf"/>
</dbReference>
<evidence type="ECO:0000256" key="1">
    <source>
        <dbReference type="ARBA" id="ARBA00004123"/>
    </source>
</evidence>
<dbReference type="Pfam" id="PF00382">
    <property type="entry name" value="TFIIB"/>
    <property type="match status" value="1"/>
</dbReference>
<comment type="caution">
    <text evidence="10">The sequence shown here is derived from an EMBL/GenBank/DDBJ whole genome shotgun (WGS) entry which is preliminary data.</text>
</comment>
<dbReference type="AlphaFoldDB" id="A0A6V7W3W5"/>
<proteinExistence type="inferred from homology"/>
<keyword evidence="6" id="KW-0805">Transcription regulation</keyword>
<dbReference type="SUPFAM" id="SSF47954">
    <property type="entry name" value="Cyclin-like"/>
    <property type="match status" value="1"/>
</dbReference>
<dbReference type="EMBL" id="CAJEWN010000409">
    <property type="protein sequence ID" value="CAD2181712.1"/>
    <property type="molecule type" value="Genomic_DNA"/>
</dbReference>
<dbReference type="Proteomes" id="UP000580250">
    <property type="component" value="Unassembled WGS sequence"/>
</dbReference>
<keyword evidence="8" id="KW-0539">Nucleus</keyword>
<evidence type="ECO:0000313" key="10">
    <source>
        <dbReference type="EMBL" id="CAD2181712.1"/>
    </source>
</evidence>
<dbReference type="InterPro" id="IPR000812">
    <property type="entry name" value="TFIIB"/>
</dbReference>
<gene>
    <name evidence="10" type="ORF">MENT_LOCUS33873</name>
</gene>
<evidence type="ECO:0000256" key="2">
    <source>
        <dbReference type="ARBA" id="ARBA00010857"/>
    </source>
</evidence>
<feature type="domain" description="Transcription factor TFIIB cyclin-like" evidence="9">
    <location>
        <begin position="93"/>
        <end position="147"/>
    </location>
</feature>
<evidence type="ECO:0000313" key="11">
    <source>
        <dbReference type="Proteomes" id="UP000580250"/>
    </source>
</evidence>
<keyword evidence="4" id="KW-0863">Zinc-finger</keyword>
<comment type="subcellular location">
    <subcellularLocation>
        <location evidence="1">Nucleus</location>
    </subcellularLocation>
</comment>